<evidence type="ECO:0000313" key="6">
    <source>
        <dbReference type="EMBL" id="QEW04979.1"/>
    </source>
</evidence>
<dbReference type="PANTHER" id="PTHR30055:SF234">
    <property type="entry name" value="HTH-TYPE TRANSCRIPTIONAL REGULATOR BETI"/>
    <property type="match status" value="1"/>
</dbReference>
<evidence type="ECO:0000313" key="7">
    <source>
        <dbReference type="Proteomes" id="UP000325516"/>
    </source>
</evidence>
<dbReference type="InterPro" id="IPR001647">
    <property type="entry name" value="HTH_TetR"/>
</dbReference>
<dbReference type="PANTHER" id="PTHR30055">
    <property type="entry name" value="HTH-TYPE TRANSCRIPTIONAL REGULATOR RUTR"/>
    <property type="match status" value="1"/>
</dbReference>
<dbReference type="Proteomes" id="UP000325516">
    <property type="component" value="Chromosome"/>
</dbReference>
<organism evidence="6 7">
    <name type="scientific">Microbacterium lushaniae</name>
    <dbReference type="NCBI Taxonomy" id="2614639"/>
    <lineage>
        <taxon>Bacteria</taxon>
        <taxon>Bacillati</taxon>
        <taxon>Actinomycetota</taxon>
        <taxon>Actinomycetes</taxon>
        <taxon>Micrococcales</taxon>
        <taxon>Microbacteriaceae</taxon>
        <taxon>Microbacterium</taxon>
    </lineage>
</organism>
<dbReference type="Pfam" id="PF00440">
    <property type="entry name" value="TetR_N"/>
    <property type="match status" value="1"/>
</dbReference>
<feature type="DNA-binding region" description="H-T-H motif" evidence="4">
    <location>
        <begin position="28"/>
        <end position="47"/>
    </location>
</feature>
<dbReference type="InterPro" id="IPR009057">
    <property type="entry name" value="Homeodomain-like_sf"/>
</dbReference>
<keyword evidence="1" id="KW-0805">Transcription regulation</keyword>
<evidence type="ECO:0000256" key="1">
    <source>
        <dbReference type="ARBA" id="ARBA00023015"/>
    </source>
</evidence>
<protein>
    <submittedName>
        <fullName evidence="6">Helix-turn-helix transcriptional regulator</fullName>
    </submittedName>
</protein>
<accession>A0A5J6L8K9</accession>
<dbReference type="SUPFAM" id="SSF48498">
    <property type="entry name" value="Tetracyclin repressor-like, C-terminal domain"/>
    <property type="match status" value="1"/>
</dbReference>
<dbReference type="Pfam" id="PF21597">
    <property type="entry name" value="TetR_C_43"/>
    <property type="match status" value="1"/>
</dbReference>
<dbReference type="SUPFAM" id="SSF46689">
    <property type="entry name" value="Homeodomain-like"/>
    <property type="match status" value="1"/>
</dbReference>
<dbReference type="InterPro" id="IPR050109">
    <property type="entry name" value="HTH-type_TetR-like_transc_reg"/>
</dbReference>
<dbReference type="GO" id="GO:0000976">
    <property type="term" value="F:transcription cis-regulatory region binding"/>
    <property type="evidence" value="ECO:0007669"/>
    <property type="project" value="TreeGrafter"/>
</dbReference>
<evidence type="ECO:0000259" key="5">
    <source>
        <dbReference type="PROSITE" id="PS50977"/>
    </source>
</evidence>
<dbReference type="PRINTS" id="PR00455">
    <property type="entry name" value="HTHTETR"/>
</dbReference>
<keyword evidence="2 4" id="KW-0238">DNA-binding</keyword>
<reference evidence="7" key="1">
    <citation type="submission" date="2019-09" db="EMBL/GenBank/DDBJ databases">
        <title>Mumia zhuanghuii sp. nov. isolated from the intestinal contents of plateau pika (Ochotona curzoniae) in the Qinghai-Tibet plateau of China.</title>
        <authorList>
            <person name="Tian Z."/>
        </authorList>
    </citation>
    <scope>NUCLEOTIDE SEQUENCE [LARGE SCALE GENOMIC DNA]</scope>
    <source>
        <strain evidence="7">L-031</strain>
    </source>
</reference>
<evidence type="ECO:0000256" key="3">
    <source>
        <dbReference type="ARBA" id="ARBA00023163"/>
    </source>
</evidence>
<sequence>MRSDAAKRRATILHEARRLFAEHGGSVALEAIADAGGVGIATLYRNFATRAELADAVALDILADIRAAAGAALAVVDDSATAAWDDFLTRMVGLELGALADALALRAPAELTAAVRQAQDDALDEVAALLAAARAKGIVRAELDPVELVLAIGMITRPQPAALQARAPHLTARLAAVFAAGLRA</sequence>
<dbReference type="InterPro" id="IPR049445">
    <property type="entry name" value="TetR_SbtR-like_C"/>
</dbReference>
<feature type="domain" description="HTH tetR-type" evidence="5">
    <location>
        <begin position="6"/>
        <end position="65"/>
    </location>
</feature>
<proteinExistence type="predicted"/>
<dbReference type="GO" id="GO:0003700">
    <property type="term" value="F:DNA-binding transcription factor activity"/>
    <property type="evidence" value="ECO:0007669"/>
    <property type="project" value="TreeGrafter"/>
</dbReference>
<dbReference type="AlphaFoldDB" id="A0A5J6L8K9"/>
<name>A0A5J6L8K9_9MICO</name>
<keyword evidence="3" id="KW-0804">Transcription</keyword>
<gene>
    <name evidence="6" type="ORF">F6J85_16035</name>
</gene>
<keyword evidence="7" id="KW-1185">Reference proteome</keyword>
<dbReference type="EMBL" id="CP044232">
    <property type="protein sequence ID" value="QEW04979.1"/>
    <property type="molecule type" value="Genomic_DNA"/>
</dbReference>
<dbReference type="PROSITE" id="PS50977">
    <property type="entry name" value="HTH_TETR_2"/>
    <property type="match status" value="1"/>
</dbReference>
<evidence type="ECO:0000256" key="4">
    <source>
        <dbReference type="PROSITE-ProRule" id="PRU00335"/>
    </source>
</evidence>
<evidence type="ECO:0000256" key="2">
    <source>
        <dbReference type="ARBA" id="ARBA00023125"/>
    </source>
</evidence>
<dbReference type="InterPro" id="IPR036271">
    <property type="entry name" value="Tet_transcr_reg_TetR-rel_C_sf"/>
</dbReference>
<dbReference type="Gene3D" id="1.10.357.10">
    <property type="entry name" value="Tetracycline Repressor, domain 2"/>
    <property type="match status" value="1"/>
</dbReference>
<dbReference type="KEGG" id="mlz:F6J85_16035"/>